<dbReference type="GO" id="GO:0003677">
    <property type="term" value="F:DNA binding"/>
    <property type="evidence" value="ECO:0007669"/>
    <property type="project" value="UniProtKB-KW"/>
</dbReference>
<dbReference type="Proteomes" id="UP000198559">
    <property type="component" value="Unassembled WGS sequence"/>
</dbReference>
<dbReference type="STRING" id="235205.BAZSYMB_SCAFFOLD00026_9"/>
<dbReference type="Gene3D" id="4.10.520.10">
    <property type="entry name" value="IHF-like DNA-binding proteins"/>
    <property type="match status" value="1"/>
</dbReference>
<comment type="similarity">
    <text evidence="2 5">Belongs to the bacterial histone-like protein family.</text>
</comment>
<evidence type="ECO:0000313" key="9">
    <source>
        <dbReference type="Proteomes" id="UP000198988"/>
    </source>
</evidence>
<evidence type="ECO:0000256" key="1">
    <source>
        <dbReference type="ARBA" id="ARBA00003819"/>
    </source>
</evidence>
<dbReference type="InterPro" id="IPR020816">
    <property type="entry name" value="Histone-like_DNA-bd_CS"/>
</dbReference>
<protein>
    <submittedName>
        <fullName evidence="7">Histone-like bacterial DNA-binding protein</fullName>
    </submittedName>
</protein>
<dbReference type="OrthoDB" id="9804203at2"/>
<dbReference type="GO" id="GO:0006270">
    <property type="term" value="P:DNA replication initiation"/>
    <property type="evidence" value="ECO:0007669"/>
    <property type="project" value="UniProtKB-ARBA"/>
</dbReference>
<proteinExistence type="inferred from homology"/>
<dbReference type="RefSeq" id="WP_090714930.1">
    <property type="nucleotide sequence ID" value="NZ_CDSC02000075.1"/>
</dbReference>
<evidence type="ECO:0000313" key="8">
    <source>
        <dbReference type="Proteomes" id="UP000198559"/>
    </source>
</evidence>
<dbReference type="GO" id="GO:0005829">
    <property type="term" value="C:cytosol"/>
    <property type="evidence" value="ECO:0007669"/>
    <property type="project" value="TreeGrafter"/>
</dbReference>
<evidence type="ECO:0000256" key="5">
    <source>
        <dbReference type="RuleBase" id="RU003939"/>
    </source>
</evidence>
<dbReference type="PRINTS" id="PR01727">
    <property type="entry name" value="DNABINDINGHU"/>
</dbReference>
<comment type="function">
    <text evidence="1">Histone-like DNA-binding protein which is capable of wrapping DNA to stabilize it, and thus to prevent its denaturation under extreme environmental conditions.</text>
</comment>
<organism evidence="7 9">
    <name type="scientific">Bathymodiolus azoricus thioautotrophic gill symbiont</name>
    <dbReference type="NCBI Taxonomy" id="235205"/>
    <lineage>
        <taxon>Bacteria</taxon>
        <taxon>Pseudomonadati</taxon>
        <taxon>Pseudomonadota</taxon>
        <taxon>Gammaproteobacteria</taxon>
        <taxon>sulfur-oxidizing symbionts</taxon>
    </lineage>
</organism>
<evidence type="ECO:0000256" key="4">
    <source>
        <dbReference type="ARBA" id="ARBA00023125"/>
    </source>
</evidence>
<evidence type="ECO:0000313" key="7">
    <source>
        <dbReference type="EMBL" id="SEH65305.1"/>
    </source>
</evidence>
<keyword evidence="3" id="KW-0226">DNA condensation</keyword>
<evidence type="ECO:0000256" key="3">
    <source>
        <dbReference type="ARBA" id="ARBA00023067"/>
    </source>
</evidence>
<dbReference type="Proteomes" id="UP000198988">
    <property type="component" value="Unassembled WGS sequence"/>
</dbReference>
<dbReference type="PROSITE" id="PS00045">
    <property type="entry name" value="HISTONE_LIKE"/>
    <property type="match status" value="1"/>
</dbReference>
<reference evidence="7" key="1">
    <citation type="submission" date="2016-06" db="EMBL/GenBank/DDBJ databases">
        <authorList>
            <person name="Olsen C.W."/>
            <person name="Carey S."/>
            <person name="Hinshaw L."/>
            <person name="Karasin A.I."/>
        </authorList>
    </citation>
    <scope>NUCLEOTIDE SEQUENCE [LARGE SCALE GENOMIC DNA]</scope>
    <source>
        <strain evidence="7">BazSymA</strain>
        <strain evidence="6">BazSymB</strain>
    </source>
</reference>
<dbReference type="GO" id="GO:0030261">
    <property type="term" value="P:chromosome condensation"/>
    <property type="evidence" value="ECO:0007669"/>
    <property type="project" value="UniProtKB-KW"/>
</dbReference>
<dbReference type="GO" id="GO:0042802">
    <property type="term" value="F:identical protein binding"/>
    <property type="evidence" value="ECO:0007669"/>
    <property type="project" value="UniProtKB-ARBA"/>
</dbReference>
<dbReference type="GO" id="GO:1990178">
    <property type="term" value="C:HU-DNA complex"/>
    <property type="evidence" value="ECO:0007669"/>
    <property type="project" value="UniProtKB-ARBA"/>
</dbReference>
<keyword evidence="4 7" id="KW-0238">DNA-binding</keyword>
<accession>A0A1H6JW90</accession>
<dbReference type="InterPro" id="IPR000119">
    <property type="entry name" value="Hist_DNA-bd"/>
</dbReference>
<dbReference type="EMBL" id="CDSC02000075">
    <property type="protein sequence ID" value="SEH65305.1"/>
    <property type="molecule type" value="Genomic_DNA"/>
</dbReference>
<dbReference type="Pfam" id="PF00216">
    <property type="entry name" value="Bac_DNA_binding"/>
    <property type="match status" value="1"/>
</dbReference>
<reference evidence="8 9" key="2">
    <citation type="submission" date="2016-06" db="EMBL/GenBank/DDBJ databases">
        <authorList>
            <person name="Petersen J."/>
            <person name="Sayavedra L."/>
        </authorList>
    </citation>
    <scope>NUCLEOTIDE SEQUENCE [LARGE SCALE GENOMIC DNA]</scope>
    <source>
        <strain evidence="9">BazSymA</strain>
        <strain evidence="8">BazSymB</strain>
    </source>
</reference>
<dbReference type="EMBL" id="CVUD02000034">
    <property type="protein sequence ID" value="SEH58860.1"/>
    <property type="molecule type" value="Genomic_DNA"/>
</dbReference>
<dbReference type="PANTHER" id="PTHR33175">
    <property type="entry name" value="DNA-BINDING PROTEIN HU"/>
    <property type="match status" value="1"/>
</dbReference>
<dbReference type="AlphaFoldDB" id="A0A1H6JW90"/>
<dbReference type="SMART" id="SM00411">
    <property type="entry name" value="BHL"/>
    <property type="match status" value="1"/>
</dbReference>
<dbReference type="GO" id="GO:0006351">
    <property type="term" value="P:DNA-templated transcription"/>
    <property type="evidence" value="ECO:0007669"/>
    <property type="project" value="UniProtKB-ARBA"/>
</dbReference>
<dbReference type="PANTHER" id="PTHR33175:SF3">
    <property type="entry name" value="DNA-BINDING PROTEIN HU-BETA"/>
    <property type="match status" value="1"/>
</dbReference>
<evidence type="ECO:0000256" key="2">
    <source>
        <dbReference type="ARBA" id="ARBA00010529"/>
    </source>
</evidence>
<dbReference type="CDD" id="cd13831">
    <property type="entry name" value="HU"/>
    <property type="match status" value="1"/>
</dbReference>
<dbReference type="FunFam" id="4.10.520.10:FF:000001">
    <property type="entry name" value="DNA-binding protein HU"/>
    <property type="match status" value="1"/>
</dbReference>
<name>A0A1H6JW90_9GAMM</name>
<sequence length="91" mass="9359">MNKQELISAIASAANLSTVEAACALDATTDAITHALAQGSDVRLIGFGSFVVRDRAARTGRNPKTGDTVQIKASKVAAFKAGKALKEAVNS</sequence>
<dbReference type="InterPro" id="IPR010992">
    <property type="entry name" value="IHF-like_DNA-bd_dom_sf"/>
</dbReference>
<evidence type="ECO:0000313" key="6">
    <source>
        <dbReference type="EMBL" id="SEH58860.1"/>
    </source>
</evidence>
<gene>
    <name evidence="7" type="ORF">BAZSYMA_ACONTIG36752_2</name>
    <name evidence="6" type="ORF">BAZSYMB_SCAFFOLD00026_9</name>
</gene>
<dbReference type="SUPFAM" id="SSF47729">
    <property type="entry name" value="IHF-like DNA-binding proteins"/>
    <property type="match status" value="1"/>
</dbReference>
<dbReference type="GO" id="GO:1990103">
    <property type="term" value="C:DnaA-HU complex"/>
    <property type="evidence" value="ECO:0007669"/>
    <property type="project" value="UniProtKB-ARBA"/>
</dbReference>
<dbReference type="GO" id="GO:0030527">
    <property type="term" value="F:structural constituent of chromatin"/>
    <property type="evidence" value="ECO:0007669"/>
    <property type="project" value="InterPro"/>
</dbReference>